<dbReference type="Proteomes" id="UP000215214">
    <property type="component" value="Chromosome TJEJU"/>
</dbReference>
<keyword evidence="2" id="KW-1185">Reference proteome</keyword>
<dbReference type="KEGG" id="tje:TJEJU_0049"/>
<proteinExistence type="predicted"/>
<dbReference type="EMBL" id="LT899436">
    <property type="protein sequence ID" value="SNR13859.1"/>
    <property type="molecule type" value="Genomic_DNA"/>
</dbReference>
<name>A0A238U3S2_9FLAO</name>
<reference evidence="1 2" key="1">
    <citation type="submission" date="2017-07" db="EMBL/GenBank/DDBJ databases">
        <authorList>
            <person name="Sun Z.S."/>
            <person name="Albrecht U."/>
            <person name="Echele G."/>
            <person name="Lee C.C."/>
        </authorList>
    </citation>
    <scope>NUCLEOTIDE SEQUENCE [LARGE SCALE GENOMIC DNA]</scope>
    <source>
        <strain evidence="2">type strain: KCTC 22618</strain>
    </source>
</reference>
<evidence type="ECO:0000313" key="2">
    <source>
        <dbReference type="Proteomes" id="UP000215214"/>
    </source>
</evidence>
<organism evidence="1 2">
    <name type="scientific">Tenacibaculum jejuense</name>
    <dbReference type="NCBI Taxonomy" id="584609"/>
    <lineage>
        <taxon>Bacteria</taxon>
        <taxon>Pseudomonadati</taxon>
        <taxon>Bacteroidota</taxon>
        <taxon>Flavobacteriia</taxon>
        <taxon>Flavobacteriales</taxon>
        <taxon>Flavobacteriaceae</taxon>
        <taxon>Tenacibaculum</taxon>
    </lineage>
</organism>
<accession>A0A238U3S2</accession>
<gene>
    <name evidence="1" type="ORF">TJEJU_0049</name>
</gene>
<sequence length="39" mass="5055">MFRFYFKKNLIHYRIRKLMMCFLRKGKPKIYFQPKINKQ</sequence>
<protein>
    <submittedName>
        <fullName evidence="1">Uncharacterized protein</fullName>
    </submittedName>
</protein>
<dbReference type="AlphaFoldDB" id="A0A238U3S2"/>
<evidence type="ECO:0000313" key="1">
    <source>
        <dbReference type="EMBL" id="SNR13859.1"/>
    </source>
</evidence>